<comment type="caution">
    <text evidence="10">The sequence shown here is derived from an EMBL/GenBank/DDBJ whole genome shotgun (WGS) entry which is preliminary data.</text>
</comment>
<comment type="cofactor">
    <cofactor evidence="1">
        <name>Zn(2+)</name>
        <dbReference type="ChEBI" id="CHEBI:29105"/>
    </cofactor>
</comment>
<dbReference type="Gene3D" id="3.10.450.350">
    <property type="match status" value="1"/>
</dbReference>
<dbReference type="GO" id="GO:0006508">
    <property type="term" value="P:proteolysis"/>
    <property type="evidence" value="ECO:0007669"/>
    <property type="project" value="UniProtKB-KW"/>
</dbReference>
<dbReference type="Pfam" id="PF01551">
    <property type="entry name" value="Peptidase_M23"/>
    <property type="match status" value="1"/>
</dbReference>
<dbReference type="GO" id="GO:0046872">
    <property type="term" value="F:metal ion binding"/>
    <property type="evidence" value="ECO:0007669"/>
    <property type="project" value="UniProtKB-KW"/>
</dbReference>
<dbReference type="Pfam" id="PF18059">
    <property type="entry name" value="Csd3_N"/>
    <property type="match status" value="1"/>
</dbReference>
<feature type="signal peptide" evidence="7">
    <location>
        <begin position="1"/>
        <end position="23"/>
    </location>
</feature>
<dbReference type="Gene3D" id="2.70.70.10">
    <property type="entry name" value="Glucose Permease (Domain IIA)"/>
    <property type="match status" value="1"/>
</dbReference>
<gene>
    <name evidence="10" type="ORF">CQA66_08125</name>
</gene>
<feature type="domain" description="M23ase beta-sheet core" evidence="8">
    <location>
        <begin position="256"/>
        <end position="352"/>
    </location>
</feature>
<dbReference type="SUPFAM" id="SSF51261">
    <property type="entry name" value="Duplicated hybrid motif"/>
    <property type="match status" value="1"/>
</dbReference>
<evidence type="ECO:0000259" key="9">
    <source>
        <dbReference type="Pfam" id="PF18059"/>
    </source>
</evidence>
<evidence type="ECO:0000256" key="6">
    <source>
        <dbReference type="ARBA" id="ARBA00023049"/>
    </source>
</evidence>
<evidence type="ECO:0000259" key="8">
    <source>
        <dbReference type="Pfam" id="PF01551"/>
    </source>
</evidence>
<evidence type="ECO:0000256" key="5">
    <source>
        <dbReference type="ARBA" id="ARBA00022833"/>
    </source>
</evidence>
<dbReference type="InterPro" id="IPR050570">
    <property type="entry name" value="Cell_wall_metabolism_enzyme"/>
</dbReference>
<protein>
    <submittedName>
        <fullName evidence="10">M23 family peptidase</fullName>
    </submittedName>
</protein>
<keyword evidence="7" id="KW-0732">Signal</keyword>
<dbReference type="PANTHER" id="PTHR21666">
    <property type="entry name" value="PEPTIDASE-RELATED"/>
    <property type="match status" value="1"/>
</dbReference>
<keyword evidence="3" id="KW-0479">Metal-binding</keyword>
<dbReference type="OrthoDB" id="9815245at2"/>
<keyword evidence="5" id="KW-0862">Zinc</keyword>
<evidence type="ECO:0000256" key="1">
    <source>
        <dbReference type="ARBA" id="ARBA00001947"/>
    </source>
</evidence>
<dbReference type="EMBL" id="NXLW01000019">
    <property type="protein sequence ID" value="RDU70518.1"/>
    <property type="molecule type" value="Genomic_DNA"/>
</dbReference>
<evidence type="ECO:0000256" key="4">
    <source>
        <dbReference type="ARBA" id="ARBA00022801"/>
    </source>
</evidence>
<feature type="domain" description="Csd3 N-terminal" evidence="9">
    <location>
        <begin position="41"/>
        <end position="124"/>
    </location>
</feature>
<dbReference type="AlphaFoldDB" id="A0A3D8IZ30"/>
<evidence type="ECO:0000313" key="10">
    <source>
        <dbReference type="EMBL" id="RDU70518.1"/>
    </source>
</evidence>
<evidence type="ECO:0000256" key="7">
    <source>
        <dbReference type="SAM" id="SignalP"/>
    </source>
</evidence>
<dbReference type="InterPro" id="IPR016047">
    <property type="entry name" value="M23ase_b-sheet_dom"/>
</dbReference>
<dbReference type="InterPro" id="IPR011055">
    <property type="entry name" value="Dup_hybrid_motif"/>
</dbReference>
<dbReference type="CDD" id="cd12797">
    <property type="entry name" value="M23_peptidase"/>
    <property type="match status" value="1"/>
</dbReference>
<name>A0A3D8IZ30_9HELI</name>
<keyword evidence="2" id="KW-0645">Protease</keyword>
<feature type="chain" id="PRO_5017700122" evidence="7">
    <location>
        <begin position="24"/>
        <end position="419"/>
    </location>
</feature>
<proteinExistence type="predicted"/>
<dbReference type="InterPro" id="IPR040653">
    <property type="entry name" value="Csd3_N"/>
</dbReference>
<reference evidence="10 11" key="1">
    <citation type="submission" date="2018-04" db="EMBL/GenBank/DDBJ databases">
        <title>Novel Campyloabacter and Helicobacter Species and Strains.</title>
        <authorList>
            <person name="Mannion A.J."/>
            <person name="Shen Z."/>
            <person name="Fox J.G."/>
        </authorList>
    </citation>
    <scope>NUCLEOTIDE SEQUENCE [LARGE SCALE GENOMIC DNA]</scope>
    <source>
        <strain evidence="10 11">MIT 97-5075</strain>
    </source>
</reference>
<dbReference type="Proteomes" id="UP000256424">
    <property type="component" value="Unassembled WGS sequence"/>
</dbReference>
<evidence type="ECO:0000256" key="3">
    <source>
        <dbReference type="ARBA" id="ARBA00022723"/>
    </source>
</evidence>
<accession>A0A3D8IZ30</accession>
<keyword evidence="6" id="KW-0482">Metalloprotease</keyword>
<sequence>MRLYFLMLCCVGYFLVTLQNVLASDITNKQRGFHAVYAERFKWEYGSTLLGFLIKNDIPESTYYSLTPEDKELVADVKTDSDIFVVRDSRGKLLQAFLPLNAETQVRIFFDFSSNLYKMDIAPIISLHTKQKVVAKVQDGGGPSSALYAATRDSKLNQEFLVAYRLRQIMQKGDRVAIVYYRKYRLGKPIGSPQIESIAVESNKKFHYLFGFQNRYYSEDGKEMASFFLITPVKYRRISSRFSSGRKHPILGYIRPHYGVDFSAPTGTPIYAAGEGKIIFAGIKGGYGKVVEIQHSGGIKTLYAHMSKIGRGSKPGVFIRQGAYIGNVGSTGLSTGPHLHFGVYKNNTPINPLGQIKTARSELSGTNKRAFTKFATNAKKEISDFITNTFIAEESDSIVIRTLIKSQDSEAAENGDEDD</sequence>
<keyword evidence="11" id="KW-1185">Reference proteome</keyword>
<evidence type="ECO:0000313" key="11">
    <source>
        <dbReference type="Proteomes" id="UP000256424"/>
    </source>
</evidence>
<evidence type="ECO:0000256" key="2">
    <source>
        <dbReference type="ARBA" id="ARBA00022670"/>
    </source>
</evidence>
<organism evidence="10 11">
    <name type="scientific">Helicobacter aurati</name>
    <dbReference type="NCBI Taxonomy" id="137778"/>
    <lineage>
        <taxon>Bacteria</taxon>
        <taxon>Pseudomonadati</taxon>
        <taxon>Campylobacterota</taxon>
        <taxon>Epsilonproteobacteria</taxon>
        <taxon>Campylobacterales</taxon>
        <taxon>Helicobacteraceae</taxon>
        <taxon>Helicobacter</taxon>
    </lineage>
</organism>
<dbReference type="PANTHER" id="PTHR21666:SF288">
    <property type="entry name" value="CELL DIVISION PROTEIN YTFB"/>
    <property type="match status" value="1"/>
</dbReference>
<dbReference type="GO" id="GO:0004222">
    <property type="term" value="F:metalloendopeptidase activity"/>
    <property type="evidence" value="ECO:0007669"/>
    <property type="project" value="TreeGrafter"/>
</dbReference>
<dbReference type="RefSeq" id="WP_104763382.1">
    <property type="nucleotide sequence ID" value="NZ_FZPM01000020.1"/>
</dbReference>
<keyword evidence="4" id="KW-0378">Hydrolase</keyword>